<dbReference type="EMBL" id="CP036498">
    <property type="protein sequence ID" value="QUS39899.1"/>
    <property type="molecule type" value="Genomic_DNA"/>
</dbReference>
<dbReference type="SMART" id="SM00912">
    <property type="entry name" value="Haemagg_act"/>
    <property type="match status" value="1"/>
</dbReference>
<evidence type="ECO:0000313" key="7">
    <source>
        <dbReference type="Proteomes" id="UP000682843"/>
    </source>
</evidence>
<accession>A0ABX8A825</accession>
<dbReference type="Gene3D" id="2.160.20.10">
    <property type="entry name" value="Single-stranded right-handed beta-helix, Pectin lyase-like"/>
    <property type="match status" value="1"/>
</dbReference>
<evidence type="ECO:0000259" key="5">
    <source>
        <dbReference type="SMART" id="SM00912"/>
    </source>
</evidence>
<gene>
    <name evidence="6" type="ORF">RPMA_14420</name>
</gene>
<organism evidence="6 7">
    <name type="scientific">Tardiphaga alba</name>
    <dbReference type="NCBI Taxonomy" id="340268"/>
    <lineage>
        <taxon>Bacteria</taxon>
        <taxon>Pseudomonadati</taxon>
        <taxon>Pseudomonadota</taxon>
        <taxon>Alphaproteobacteria</taxon>
        <taxon>Hyphomicrobiales</taxon>
        <taxon>Nitrobacteraceae</taxon>
        <taxon>Tardiphaga</taxon>
    </lineage>
</organism>
<feature type="domain" description="Filamentous haemagglutinin FhaB/tRNA nuclease CdiA-like TPS" evidence="5">
    <location>
        <begin position="121"/>
        <end position="240"/>
    </location>
</feature>
<name>A0ABX8A825_9BRAD</name>
<dbReference type="PANTHER" id="PTHR12338:SF8">
    <property type="entry name" value="HEME_HEMOPEXIN-BINDING PROTEIN"/>
    <property type="match status" value="1"/>
</dbReference>
<protein>
    <submittedName>
        <fullName evidence="6">Filamentous hemagglutinin N-terminal domain-containing protein</fullName>
    </submittedName>
</protein>
<evidence type="ECO:0000256" key="1">
    <source>
        <dbReference type="ARBA" id="ARBA00004613"/>
    </source>
</evidence>
<reference evidence="6 7" key="1">
    <citation type="submission" date="2019-02" db="EMBL/GenBank/DDBJ databases">
        <title>Emended description of the genus Rhodopseudomonas and description of Rhodopseudomonas albus sp. nov., a non-phototrophic, heavy-metal-tolerant bacterium isolated from garden soil.</title>
        <authorList>
            <person name="Bao Z."/>
            <person name="Cao W.W."/>
            <person name="Sato Y."/>
            <person name="Nishizawa T."/>
            <person name="Zhao J."/>
            <person name="Guo Y."/>
            <person name="Ohta H."/>
        </authorList>
    </citation>
    <scope>NUCLEOTIDE SEQUENCE [LARGE SCALE GENOMIC DNA]</scope>
    <source>
        <strain evidence="6 7">SK50-23</strain>
    </source>
</reference>
<dbReference type="PANTHER" id="PTHR12338">
    <property type="entry name" value="AUTOTRANSPORTER"/>
    <property type="match status" value="1"/>
</dbReference>
<feature type="region of interest" description="Disordered" evidence="4">
    <location>
        <begin position="2186"/>
        <end position="2207"/>
    </location>
</feature>
<keyword evidence="3" id="KW-0732">Signal</keyword>
<keyword evidence="2" id="KW-0964">Secreted</keyword>
<dbReference type="InterPro" id="IPR050909">
    <property type="entry name" value="Bact_Autotransporter_VF"/>
</dbReference>
<evidence type="ECO:0000256" key="2">
    <source>
        <dbReference type="ARBA" id="ARBA00022525"/>
    </source>
</evidence>
<sequence length="2956" mass="300476">MPMFVRNAAVSHSQARAIVRRRILWATVSTVALSVMPASVHARALGGGSTGAVSAPNIAADAAALAARQAATAVRQTQDSLSRAARAVQDIQAVQAAARAAAAAAQVSQTRPVAVPNGLAPGGLVQGPGSWTNANGPTQSIDSSGQTQVKVQQTGQQAILDWSSFNIGSRTTLTFDQQGKADWVAVNRVSASTAPIQILGNIKADGQVYVINQSGIIFGGNSQVNVGSLIVAAAAISPEQLSKGLYSNQSGQDWTPSFTDALGEVRVEAGAQIATKAPTSVTSGGGFVMLLGQSVVNDGMISTPKGQALLAAGDSFILRHGFSTTGNTASTTRGAEVSPVINAGSSSGRVVNSGLIFAQQGDITLAGRDLLVGGALISTSSVNTRGTIHLLNRASDTAGKITLAAGSVTAILPELDSGETALDSARNALIAASLEADKLRFGSAAGVFDNLSRLSDRQDQSRIEIVTGGSVSFAGGSYTAAQGGQIAVSAAKTIDVADGALLDVSGVRNVALAMSSNNIRVNVQGNELRDSPQNRDNGALTSNDVWIDARYLTFVAAGTGGYASDRYYTPGGLLEVGGYLNTTAHTIGEWAAIGGSITLQAPELTAHEGARFDISGGSLDVAAGWIRSTNLIGSDGRRYSVDNAPADMKFVGFAGSFSRTHNIQGKVDDRLTEVWFSVFDRGRNSLRWEEGYSVGRDAGRLNLAAPTAKFAATIVADTVTGEQQTSRRNAGVTDGYKLSHNVVAQNGTLALQIYEGSTGVPRWTALDSAITFSDAPAPSDRTGTVWLSSDLLTSFNLGGISAWSTKGIAVDSALAVAAGGVIDFQAANVTIAADVTARSGTVTIGNLVPGSSPLLDGTASSHMTLRNGAVIDTRGVWSNALLDETTSPSAEAYIDGGDVTISTTLHVTLETGSRIDASAGGMVSPRGKFKGGSGGDITLIASASNASGTGQLTLGGQLVSTGFAKGGALTLDTGGAVVIGGAVPTQPQTLHLAADFFSQGFSSYAINGQKSLTVAADAAVNVTRPTYQATSALYELASGGDVATAAATVLQPLYLDNAMKGSTTQRAGADLLLRSGGRPDFAGTNSAITIAQGASITVDPGRKVELVSAGQITVLGRITAHAGRIEIRDGNAGFPSAGVTSPYTAYDPGARSIWIGETAVLDVSAQAHVARDVQGGFFGIVADGGKIIIGGTGAVVKDSTVRNSAISHVVIRSGAILDASGTAGELTVSDINGTRTIMAGSNGGSITIASRSSIYMDGTLRAQAGSANASGGSLSVFFESPLFAETNASFVPAYMRAARILTIGQSAVTGDLAAGARPGVADPTLVIGHGHITADTIMASGADSVQLWTRGGISFDGNVNLATGRSLTLSHSGFITNTSAGQVWNGDIANTTAGATVRLKSAYVGLIGLGVQKDTLVFADILPAMPAGGLLEISAGLIDLQSDIRFKYADTVLVSRGDIRVLATPGGLTTIGTSGNLTLTAQQVYPASGASATLFAGMNSTGTTITDMNAVLRILSVDGSRPAAPYSVFGSLSLTAPTILQGGVLRAPLGSITLGKHIAKSATDNFFTRVELLAGSLTSVSAAGLIMPYGGTTDGVNYTADGVAAITPDLMTGAFGTSGTRLGVAINASEVTSAAGSVIDLSGGGTLTGAGFVSGRGGSVDVLVATLADANPANRKYGTGNAVYALVPGVVTAPVTGGYNTAWTGNAPGIGQQVTIPAGVPGLAAGTYTLMPANYALLPGAFRVEIASSHVTATTAPIALANGSYLASGMLGIANTSIRDALQTTLILTPGNATRSYAKYNEQNYTDFQLAQSARFGTTPTLLERDGKFLSISLMALDGGNPTSTQQRTRDALVFEGRALFAADDGGYGGTLNLGVVRNVYVTGSQSTLQIVKAGSIVNRTSMATPVSDATIAAIGAPNINIGGVLGRKENTVGWDYTQTDQIGTWNVIVDSGVVLRGSQIILAALRNITIASGARVDTLGWGVQAPDSNATGLTYGGPSLDSANSGNMAAVVAVSNGTIAFSAPIGTAGNVTIGDGATLVSEGSIGFLVPGSLTVNGTPVLGTRSLNLTVPTLNVGTAASLDAARAAGTLPTGLAFDQSLFDRLLAGGAGAGAPALETLVLGASNSINFFGSVSLDAIDPLTGRSRLKQFQLNTPAIYGAGSAGDQVRISADTLIWNGYATTVGNATQPSPSKTPGATTPGGAGNGAGTITIDARRVVLGFGPNDRSYSQVNYDRLMLGFSAVTLSASEAIVANNRGTLAVFASGPSPDNTYNSKTYAGVGGALNLVTPLLTGDPGAVLSIRAGGDVRLTRPVGASEVKPAAALGADIAITAGESLYLDSTIYLPSGRFSGTAGSNVTLGANSKLDLSGQAIPMLDVTKYSWGGDVLLESRFGEIRQMAGSVIDISAANNDAGSLTLTATSSSGRVILGGTLKATGVRGGSIDLRARLIGAFVNTQSEDFAALNIKLSEAGFTERRSFVLKQGNLVIGNELKAHDISVSVDDGMLTVNGKIDASGERAGSIRLWAIDDVILTNTAVLDAHGTVLQVDSDGNAIAAKNRALVEVGSTYVGLQLDSGAVIDVSSPDGVSRGTFNLYAPRFGGGTSATGAGAPYNAIGYDIPIEIGTNIDIRGAREIAVYGETTYKNAPVDPNTPGTQVIDKAFLDKVDRDSTAFINAALANSDLMGRLAGLTAYGSAFHLRPGVTIASATPTGNLIVSGDIDLSAYRYGPNAERDPGSATYGSGEAMGLTLRAGGNLTVRGNLSDGYRTTAQGTPATFRQITILNNSTDFVTNGTRNVTLPSGTRVSIPYYRNRNAISLVTDWTVPTTDYYVYGTSGVTDSTGKVWSPGSIVPAGTTFSVNQLQLVTAEAARWPTVQYVTPAQAPQYSTPLAGAATQLRVVAGSDLNAAAARTLAAASTLANRGNIILNNPMSNGSVPAPACYAPVPPISIFSRAAI</sequence>
<comment type="subcellular location">
    <subcellularLocation>
        <location evidence="1">Secreted</location>
    </subcellularLocation>
</comment>
<evidence type="ECO:0000256" key="3">
    <source>
        <dbReference type="ARBA" id="ARBA00022729"/>
    </source>
</evidence>
<dbReference type="Pfam" id="PF05860">
    <property type="entry name" value="TPS"/>
    <property type="match status" value="1"/>
</dbReference>
<proteinExistence type="predicted"/>
<dbReference type="InterPro" id="IPR012334">
    <property type="entry name" value="Pectin_lyas_fold"/>
</dbReference>
<evidence type="ECO:0000256" key="4">
    <source>
        <dbReference type="SAM" id="MobiDB-lite"/>
    </source>
</evidence>
<dbReference type="InterPro" id="IPR011050">
    <property type="entry name" value="Pectin_lyase_fold/virulence"/>
</dbReference>
<dbReference type="Proteomes" id="UP000682843">
    <property type="component" value="Chromosome"/>
</dbReference>
<keyword evidence="7" id="KW-1185">Reference proteome</keyword>
<dbReference type="SUPFAM" id="SSF51126">
    <property type="entry name" value="Pectin lyase-like"/>
    <property type="match status" value="1"/>
</dbReference>
<dbReference type="InterPro" id="IPR008638">
    <property type="entry name" value="FhaB/CdiA-like_TPS"/>
</dbReference>
<dbReference type="NCBIfam" id="TIGR01901">
    <property type="entry name" value="adhes_NPXG"/>
    <property type="match status" value="1"/>
</dbReference>
<evidence type="ECO:0000313" key="6">
    <source>
        <dbReference type="EMBL" id="QUS39899.1"/>
    </source>
</evidence>